<keyword evidence="11" id="KW-0804">Transcription</keyword>
<evidence type="ECO:0000256" key="8">
    <source>
        <dbReference type="ARBA" id="ARBA00023002"/>
    </source>
</evidence>
<dbReference type="AlphaFoldDB" id="A0AA88QGW9"/>
<dbReference type="GO" id="GO:0000981">
    <property type="term" value="F:DNA-binding transcription factor activity, RNA polymerase II-specific"/>
    <property type="evidence" value="ECO:0007669"/>
    <property type="project" value="TreeGrafter"/>
</dbReference>
<comment type="catalytic activity">
    <reaction evidence="14">
        <text>N(6),N(6),N(6)-trimethyl-L-lysyl(27)-[histone H3] + 2-oxoglutarate + O2 = N(6),N(6)-dimethyl-L-lysyl(27)-[histone H3] + formaldehyde + succinate + CO2</text>
        <dbReference type="Rhea" id="RHEA:60228"/>
        <dbReference type="Rhea" id="RHEA-COMP:15535"/>
        <dbReference type="Rhea" id="RHEA-COMP:15539"/>
        <dbReference type="ChEBI" id="CHEBI:15379"/>
        <dbReference type="ChEBI" id="CHEBI:16526"/>
        <dbReference type="ChEBI" id="CHEBI:16810"/>
        <dbReference type="ChEBI" id="CHEBI:16842"/>
        <dbReference type="ChEBI" id="CHEBI:30031"/>
        <dbReference type="ChEBI" id="CHEBI:61961"/>
        <dbReference type="ChEBI" id="CHEBI:61976"/>
    </reaction>
    <physiologicalReaction direction="left-to-right" evidence="14">
        <dbReference type="Rhea" id="RHEA:60229"/>
    </physiologicalReaction>
</comment>
<dbReference type="SMART" id="SM00355">
    <property type="entry name" value="ZnF_C2H2"/>
    <property type="match status" value="4"/>
</dbReference>
<evidence type="ECO:0000256" key="10">
    <source>
        <dbReference type="ARBA" id="ARBA00023015"/>
    </source>
</evidence>
<organism evidence="18 19">
    <name type="scientific">Escallonia rubra</name>
    <dbReference type="NCBI Taxonomy" id="112253"/>
    <lineage>
        <taxon>Eukaryota</taxon>
        <taxon>Viridiplantae</taxon>
        <taxon>Streptophyta</taxon>
        <taxon>Embryophyta</taxon>
        <taxon>Tracheophyta</taxon>
        <taxon>Spermatophyta</taxon>
        <taxon>Magnoliopsida</taxon>
        <taxon>eudicotyledons</taxon>
        <taxon>Gunneridae</taxon>
        <taxon>Pentapetalae</taxon>
        <taxon>asterids</taxon>
        <taxon>campanulids</taxon>
        <taxon>Escalloniales</taxon>
        <taxon>Escalloniaceae</taxon>
        <taxon>Escallonia</taxon>
    </lineage>
</organism>
<feature type="domain" description="C2H2-type" evidence="17">
    <location>
        <begin position="917"/>
        <end position="948"/>
    </location>
</feature>
<comment type="similarity">
    <text evidence="1">Belongs to the JHDM3 histone demethylase family.</text>
</comment>
<keyword evidence="8" id="KW-0560">Oxidoreductase</keyword>
<keyword evidence="19" id="KW-1185">Reference proteome</keyword>
<dbReference type="GO" id="GO:0000978">
    <property type="term" value="F:RNA polymerase II cis-regulatory region sequence-specific DNA binding"/>
    <property type="evidence" value="ECO:0007669"/>
    <property type="project" value="TreeGrafter"/>
</dbReference>
<dbReference type="PROSITE" id="PS00028">
    <property type="entry name" value="ZINC_FINGER_C2H2_1"/>
    <property type="match status" value="3"/>
</dbReference>
<accession>A0AA88QGW9</accession>
<feature type="domain" description="C2H2-type" evidence="17">
    <location>
        <begin position="887"/>
        <end position="916"/>
    </location>
</feature>
<evidence type="ECO:0000256" key="15">
    <source>
        <dbReference type="PROSITE-ProRule" id="PRU00042"/>
    </source>
</evidence>
<dbReference type="GO" id="GO:0009741">
    <property type="term" value="P:response to brassinosteroid"/>
    <property type="evidence" value="ECO:0007669"/>
    <property type="project" value="UniProtKB-ARBA"/>
</dbReference>
<evidence type="ECO:0000256" key="11">
    <source>
        <dbReference type="ARBA" id="ARBA00023163"/>
    </source>
</evidence>
<keyword evidence="4 15" id="KW-0863">Zinc-finger</keyword>
<evidence type="ECO:0000256" key="9">
    <source>
        <dbReference type="ARBA" id="ARBA00023004"/>
    </source>
</evidence>
<dbReference type="PANTHER" id="PTHR19818:SF139">
    <property type="entry name" value="PAIR-RULE PROTEIN ODD-PAIRED"/>
    <property type="match status" value="1"/>
</dbReference>
<comment type="caution">
    <text evidence="18">The sequence shown here is derived from an EMBL/GenBank/DDBJ whole genome shotgun (WGS) entry which is preliminary data.</text>
</comment>
<name>A0AA88QGW9_9ASTE</name>
<feature type="region of interest" description="Disordered" evidence="16">
    <location>
        <begin position="746"/>
        <end position="770"/>
    </location>
</feature>
<evidence type="ECO:0000256" key="2">
    <source>
        <dbReference type="ARBA" id="ARBA00022723"/>
    </source>
</evidence>
<dbReference type="GO" id="GO:0010628">
    <property type="term" value="P:positive regulation of gene expression"/>
    <property type="evidence" value="ECO:0007669"/>
    <property type="project" value="UniProtKB-ARBA"/>
</dbReference>
<dbReference type="InterPro" id="IPR013087">
    <property type="entry name" value="Znf_C2H2_type"/>
</dbReference>
<evidence type="ECO:0000256" key="7">
    <source>
        <dbReference type="ARBA" id="ARBA00022964"/>
    </source>
</evidence>
<evidence type="ECO:0000256" key="12">
    <source>
        <dbReference type="ARBA" id="ARBA00023242"/>
    </source>
</evidence>
<evidence type="ECO:0000256" key="3">
    <source>
        <dbReference type="ARBA" id="ARBA00022737"/>
    </source>
</evidence>
<sequence>MVRVPRSLLPGARSSRLRDRLKEERELSVKKAFLEDILNENNLLTILLRRSSSYRAVLWDLELLPSSTKDSGFCSSLAAVATSPQENVCSDNINNQDHFRQMSLYMQKVNDLYVEDDDLSHDFELDSGTLPCVACGILGFPLMAVVQPSEKASADILHADQPMVHGVEVLNSVDSHLPSDLNLSFEVSVSDELGNYDESCKGKLSSVCQGHDLTKDCKQSPIGAISISSDATEAKPTEKFLPDHKNGAYSSVESTMLHLVEDRPSGPNPFPHLEDLTVSSQVRFSKGWVTSSGSQRPRIFCLEHAIQIEKLLHSKGGANVLVLCHSDFQKIKAYAAAIADETGIPFRCIDIPLDTAALEDLNLINLAIDDEEKDECGDDWTSKLNINLRHCVKVRKDFPSKKLEHALTLDGLFSDTTPSSSIFSPNWQSRKSRTKRNLDNLDCAKPSGSITAEKNETSGAKSNSCTARKEDKILQYYRRNFRSKSSATGGATKPCEDARKLLSEDVSAASCTEPCRNGKIASDINQSKAEDVGEYSVPSRLADLIVAATPCIEKTEAQGLSNTCETVVISNKTCSSTSNDSEKQQEVKVAEESNEKSGRCYSEISAGPPSVAVQRTEVLMNSQMTEHDSISSDICDLVIGDDALGESTVPLNGDVLVKGVSKSSAHDPVGGSSDEEMEETVVEKNCMSSEVLDFSNLDNEVQQEILTTSRSNEDRASDLTPIQVSGAAKEICSCRENLPLTYKRKLATTKPKVQPSSIASKGSKRKRGVELQREDRFDFDGFIRSPCEGLRPRAGNDATREKIDRKKTISGEMAMKKMRYSSRKDKKENTKGSHRCDLERCRLSFQTKAELLLHKRNQCPHEGCGKRFSSHKYAVLHVRVHDGDRPLKCSWKGCTMTFKWAWARTEHLRLHTGERPYECKVKGCGLTFRFVSDFSRHRRKTGHYVNQPT</sequence>
<dbReference type="EMBL" id="JAVXUO010002935">
    <property type="protein sequence ID" value="KAK2968172.1"/>
    <property type="molecule type" value="Genomic_DNA"/>
</dbReference>
<evidence type="ECO:0000256" key="5">
    <source>
        <dbReference type="ARBA" id="ARBA00022833"/>
    </source>
</evidence>
<evidence type="ECO:0000256" key="16">
    <source>
        <dbReference type="SAM" id="MobiDB-lite"/>
    </source>
</evidence>
<dbReference type="GO" id="GO:0071558">
    <property type="term" value="F:histone H3K27me2/H3K27me3 demethylase activity"/>
    <property type="evidence" value="ECO:0007669"/>
    <property type="project" value="UniProtKB-ARBA"/>
</dbReference>
<gene>
    <name evidence="18" type="ORF">RJ640_018265</name>
</gene>
<evidence type="ECO:0000313" key="18">
    <source>
        <dbReference type="EMBL" id="KAK2968172.1"/>
    </source>
</evidence>
<keyword evidence="7" id="KW-0223">Dioxygenase</keyword>
<proteinExistence type="inferred from homology"/>
<feature type="compositionally biased region" description="Basic and acidic residues" evidence="16">
    <location>
        <begin position="798"/>
        <end position="809"/>
    </location>
</feature>
<keyword evidence="9" id="KW-0408">Iron</keyword>
<evidence type="ECO:0000256" key="14">
    <source>
        <dbReference type="ARBA" id="ARBA00051751"/>
    </source>
</evidence>
<dbReference type="FunFam" id="3.30.160.60:FF:000747">
    <property type="entry name" value="Probable lysine-specific demethylase ELF6"/>
    <property type="match status" value="1"/>
</dbReference>
<dbReference type="GO" id="GO:0040029">
    <property type="term" value="P:epigenetic regulation of gene expression"/>
    <property type="evidence" value="ECO:0007669"/>
    <property type="project" value="UniProtKB-ARBA"/>
</dbReference>
<feature type="compositionally biased region" description="Basic and acidic residues" evidence="16">
    <location>
        <begin position="822"/>
        <end position="831"/>
    </location>
</feature>
<keyword evidence="3" id="KW-0677">Repeat</keyword>
<keyword evidence="5" id="KW-0862">Zinc</keyword>
<dbReference type="GO" id="GO:2000028">
    <property type="term" value="P:regulation of photoperiodism, flowering"/>
    <property type="evidence" value="ECO:0007669"/>
    <property type="project" value="UniProtKB-ARBA"/>
</dbReference>
<dbReference type="SUPFAM" id="SSF57667">
    <property type="entry name" value="beta-beta-alpha zinc fingers"/>
    <property type="match status" value="2"/>
</dbReference>
<dbReference type="PROSITE" id="PS50157">
    <property type="entry name" value="ZINC_FINGER_C2H2_2"/>
    <property type="match status" value="3"/>
</dbReference>
<feature type="domain" description="C2H2-type" evidence="17">
    <location>
        <begin position="857"/>
        <end position="886"/>
    </location>
</feature>
<evidence type="ECO:0000256" key="4">
    <source>
        <dbReference type="ARBA" id="ARBA00022771"/>
    </source>
</evidence>
<keyword evidence="10" id="KW-0805">Transcription regulation</keyword>
<evidence type="ECO:0000313" key="19">
    <source>
        <dbReference type="Proteomes" id="UP001187471"/>
    </source>
</evidence>
<dbReference type="PANTHER" id="PTHR19818">
    <property type="entry name" value="ZINC FINGER PROTEIN ZIC AND GLI"/>
    <property type="match status" value="1"/>
</dbReference>
<dbReference type="Gene3D" id="3.30.160.60">
    <property type="entry name" value="Classic Zinc Finger"/>
    <property type="match status" value="3"/>
</dbReference>
<dbReference type="InterPro" id="IPR036236">
    <property type="entry name" value="Znf_C2H2_sf"/>
</dbReference>
<dbReference type="GO" id="GO:0009826">
    <property type="term" value="P:unidimensional cell growth"/>
    <property type="evidence" value="ECO:0007669"/>
    <property type="project" value="UniProtKB-ARBA"/>
</dbReference>
<keyword evidence="12" id="KW-0539">Nucleus</keyword>
<evidence type="ECO:0000256" key="1">
    <source>
        <dbReference type="ARBA" id="ARBA00009711"/>
    </source>
</evidence>
<evidence type="ECO:0000259" key="17">
    <source>
        <dbReference type="PROSITE" id="PS50157"/>
    </source>
</evidence>
<reference evidence="18" key="1">
    <citation type="submission" date="2022-12" db="EMBL/GenBank/DDBJ databases">
        <title>Draft genome assemblies for two species of Escallonia (Escalloniales).</title>
        <authorList>
            <person name="Chanderbali A."/>
            <person name="Dervinis C."/>
            <person name="Anghel I."/>
            <person name="Soltis D."/>
            <person name="Soltis P."/>
            <person name="Zapata F."/>
        </authorList>
    </citation>
    <scope>NUCLEOTIDE SEQUENCE</scope>
    <source>
        <strain evidence="18">UCBG92.1500</strain>
        <tissue evidence="18">Leaf</tissue>
    </source>
</reference>
<dbReference type="Proteomes" id="UP001187471">
    <property type="component" value="Unassembled WGS sequence"/>
</dbReference>
<dbReference type="InterPro" id="IPR050329">
    <property type="entry name" value="GLI_C2H2-zinc-finger"/>
</dbReference>
<evidence type="ECO:0000256" key="13">
    <source>
        <dbReference type="ARBA" id="ARBA00050682"/>
    </source>
</evidence>
<dbReference type="GO" id="GO:0005634">
    <property type="term" value="C:nucleus"/>
    <property type="evidence" value="ECO:0007669"/>
    <property type="project" value="UniProtKB-ARBA"/>
</dbReference>
<dbReference type="GO" id="GO:0008270">
    <property type="term" value="F:zinc ion binding"/>
    <property type="evidence" value="ECO:0007669"/>
    <property type="project" value="UniProtKB-KW"/>
</dbReference>
<keyword evidence="2" id="KW-0479">Metal-binding</keyword>
<keyword evidence="6" id="KW-0156">Chromatin regulator</keyword>
<dbReference type="GO" id="GO:0048580">
    <property type="term" value="P:regulation of post-embryonic development"/>
    <property type="evidence" value="ECO:0007669"/>
    <property type="project" value="UniProtKB-ARBA"/>
</dbReference>
<dbReference type="GO" id="GO:0045944">
    <property type="term" value="P:positive regulation of transcription by RNA polymerase II"/>
    <property type="evidence" value="ECO:0007669"/>
    <property type="project" value="UniProtKB-ARBA"/>
</dbReference>
<comment type="catalytic activity">
    <reaction evidence="13">
        <text>N(6),N(6)-dimethyl-L-lysyl(27)-[histone H3] + 2-oxoglutarate + O2 = N(6)-methyl-L-lysyl(27)-[histone H3] + formaldehyde + succinate + CO2</text>
        <dbReference type="Rhea" id="RHEA:60232"/>
        <dbReference type="Rhea" id="RHEA-COMP:15539"/>
        <dbReference type="Rhea" id="RHEA-COMP:15544"/>
        <dbReference type="ChEBI" id="CHEBI:15379"/>
        <dbReference type="ChEBI" id="CHEBI:16526"/>
        <dbReference type="ChEBI" id="CHEBI:16810"/>
        <dbReference type="ChEBI" id="CHEBI:16842"/>
        <dbReference type="ChEBI" id="CHEBI:30031"/>
        <dbReference type="ChEBI" id="CHEBI:61929"/>
        <dbReference type="ChEBI" id="CHEBI:61976"/>
    </reaction>
    <physiologicalReaction direction="left-to-right" evidence="13">
        <dbReference type="Rhea" id="RHEA:60233"/>
    </physiologicalReaction>
</comment>
<feature type="region of interest" description="Disordered" evidence="16">
    <location>
        <begin position="790"/>
        <end position="831"/>
    </location>
</feature>
<protein>
    <recommendedName>
        <fullName evidence="17">C2H2-type domain-containing protein</fullName>
    </recommendedName>
</protein>
<evidence type="ECO:0000256" key="6">
    <source>
        <dbReference type="ARBA" id="ARBA00022853"/>
    </source>
</evidence>